<reference evidence="1 2" key="1">
    <citation type="submission" date="2018-01" db="EMBL/GenBank/DDBJ databases">
        <title>Harnessing the power of phylogenomics to disentangle the directionality and signatures of interkingdom host jumping in the parasitic fungal genus Tolypocladium.</title>
        <authorList>
            <person name="Quandt C.A."/>
            <person name="Patterson W."/>
            <person name="Spatafora J.W."/>
        </authorList>
    </citation>
    <scope>NUCLEOTIDE SEQUENCE [LARGE SCALE GENOMIC DNA]</scope>
    <source>
        <strain evidence="1 2">NRBC 100945</strain>
    </source>
</reference>
<comment type="caution">
    <text evidence="1">The sequence shown here is derived from an EMBL/GenBank/DDBJ whole genome shotgun (WGS) entry which is preliminary data.</text>
</comment>
<dbReference type="Proteomes" id="UP000237481">
    <property type="component" value="Unassembled WGS sequence"/>
</dbReference>
<sequence length="98" mass="10706">MTSDRKTAGEVISEVTVSDSTLTPTRLPAQQRRLRVRASPNKDIPIDFAPAAAADDSELISTVVGLVNKVYTDAENAIFHCHVGYQRTSWTEIAGFTK</sequence>
<keyword evidence="2" id="KW-1185">Reference proteome</keyword>
<organism evidence="1 2">
    <name type="scientific">Tolypocladium paradoxum</name>
    <dbReference type="NCBI Taxonomy" id="94208"/>
    <lineage>
        <taxon>Eukaryota</taxon>
        <taxon>Fungi</taxon>
        <taxon>Dikarya</taxon>
        <taxon>Ascomycota</taxon>
        <taxon>Pezizomycotina</taxon>
        <taxon>Sordariomycetes</taxon>
        <taxon>Hypocreomycetidae</taxon>
        <taxon>Hypocreales</taxon>
        <taxon>Ophiocordycipitaceae</taxon>
        <taxon>Tolypocladium</taxon>
    </lineage>
</organism>
<accession>A0A2S4L1Z7</accession>
<evidence type="ECO:0000313" key="2">
    <source>
        <dbReference type="Proteomes" id="UP000237481"/>
    </source>
</evidence>
<dbReference type="AlphaFoldDB" id="A0A2S4L1Z7"/>
<protein>
    <submittedName>
        <fullName evidence="1">Uncharacterized protein</fullName>
    </submittedName>
</protein>
<name>A0A2S4L1Z7_9HYPO</name>
<dbReference type="EMBL" id="PKSG01000316">
    <property type="protein sequence ID" value="POR36461.1"/>
    <property type="molecule type" value="Genomic_DNA"/>
</dbReference>
<evidence type="ECO:0000313" key="1">
    <source>
        <dbReference type="EMBL" id="POR36461.1"/>
    </source>
</evidence>
<proteinExistence type="predicted"/>
<gene>
    <name evidence="1" type="ORF">TPAR_03337</name>
</gene>